<feature type="compositionally biased region" description="Basic and acidic residues" evidence="1">
    <location>
        <begin position="32"/>
        <end position="48"/>
    </location>
</feature>
<dbReference type="EMBL" id="PGCJ01000014">
    <property type="protein sequence ID" value="PLW57105.1"/>
    <property type="molecule type" value="Genomic_DNA"/>
</dbReference>
<accession>A0A2N5W4F0</accession>
<evidence type="ECO:0000313" key="2">
    <source>
        <dbReference type="EMBL" id="PLW57105.1"/>
    </source>
</evidence>
<reference evidence="2 3" key="1">
    <citation type="submission" date="2017-11" db="EMBL/GenBank/DDBJ databases">
        <title>De novo assembly and phasing of dikaryotic genomes from two isolates of Puccinia coronata f. sp. avenae, the causal agent of oat crown rust.</title>
        <authorList>
            <person name="Miller M.E."/>
            <person name="Zhang Y."/>
            <person name="Omidvar V."/>
            <person name="Sperschneider J."/>
            <person name="Schwessinger B."/>
            <person name="Raley C."/>
            <person name="Palmer J.M."/>
            <person name="Garnica D."/>
            <person name="Upadhyaya N."/>
            <person name="Rathjen J."/>
            <person name="Taylor J.M."/>
            <person name="Park R.F."/>
            <person name="Dodds P.N."/>
            <person name="Hirsch C.D."/>
            <person name="Kianian S.F."/>
            <person name="Figueroa M."/>
        </authorList>
    </citation>
    <scope>NUCLEOTIDE SEQUENCE [LARGE SCALE GENOMIC DNA]</scope>
    <source>
        <strain evidence="2">12NC29</strain>
    </source>
</reference>
<comment type="caution">
    <text evidence="2">The sequence shown here is derived from an EMBL/GenBank/DDBJ whole genome shotgun (WGS) entry which is preliminary data.</text>
</comment>
<sequence>MAPPRALPLSDYCSFYGRFSIFSQANQLFPRHDAPAKTDNGKEAKDPSPNRPPQSACSATAVAFSEVLTPLGVPYVAVELICTSTKQPTLQPNSPYQIAGAVIAGDTNGCPVFHYQPSDVFVTHLCGSALLTSPTQVSRALFPLLWTTSFVPIILKPSTASDFLLVLAATSKSRLNCLGGLHLVAAHQGTKECGVGSLNVNSRVLQRPPHVAQHFSEAIKRQDFPLGCQSSPERGATDAQVFMNLIDDEMKSNILRVPGQEQVTATQTLTTSQVEDSDDAN</sequence>
<gene>
    <name evidence="2" type="ORF">PCANC_01878</name>
</gene>
<dbReference type="Proteomes" id="UP000235388">
    <property type="component" value="Unassembled WGS sequence"/>
</dbReference>
<organism evidence="2 3">
    <name type="scientific">Puccinia coronata f. sp. avenae</name>
    <dbReference type="NCBI Taxonomy" id="200324"/>
    <lineage>
        <taxon>Eukaryota</taxon>
        <taxon>Fungi</taxon>
        <taxon>Dikarya</taxon>
        <taxon>Basidiomycota</taxon>
        <taxon>Pucciniomycotina</taxon>
        <taxon>Pucciniomycetes</taxon>
        <taxon>Pucciniales</taxon>
        <taxon>Pucciniaceae</taxon>
        <taxon>Puccinia</taxon>
    </lineage>
</organism>
<dbReference type="AlphaFoldDB" id="A0A2N5W4F0"/>
<keyword evidence="3" id="KW-1185">Reference proteome</keyword>
<evidence type="ECO:0000313" key="3">
    <source>
        <dbReference type="Proteomes" id="UP000235388"/>
    </source>
</evidence>
<proteinExistence type="predicted"/>
<evidence type="ECO:0000256" key="1">
    <source>
        <dbReference type="SAM" id="MobiDB-lite"/>
    </source>
</evidence>
<feature type="region of interest" description="Disordered" evidence="1">
    <location>
        <begin position="32"/>
        <end position="56"/>
    </location>
</feature>
<name>A0A2N5W4F0_9BASI</name>
<protein>
    <submittedName>
        <fullName evidence="2">Uncharacterized protein</fullName>
    </submittedName>
</protein>